<organism evidence="1 2">
    <name type="scientific">Micrococcus terreus</name>
    <dbReference type="NCBI Taxonomy" id="574650"/>
    <lineage>
        <taxon>Bacteria</taxon>
        <taxon>Bacillati</taxon>
        <taxon>Actinomycetota</taxon>
        <taxon>Actinomycetes</taxon>
        <taxon>Micrococcales</taxon>
        <taxon>Micrococcaceae</taxon>
        <taxon>Micrococcus</taxon>
    </lineage>
</organism>
<accession>A0A1I7MRV7</accession>
<dbReference type="EMBL" id="FPCG01000012">
    <property type="protein sequence ID" value="SFV24650.1"/>
    <property type="molecule type" value="Genomic_DNA"/>
</dbReference>
<dbReference type="STRING" id="574650.SAMN04487966_11234"/>
<sequence>MTLVRAVIAKALRDAAAFNAGANSAPASVLWADPERTWEPVIRSLQEAVPILVLGEYDPTTAQGPALWLRAVLASPESAELPPYLAERDKRNPWVLYLPGVSRESVAAASALNDPLAPLAEVAIRSNWWPSAHGQTPWTPHSFLASKQGAGLDIAGDGATRTALTQVLDKFLFEDIDDLKRMGRLDSSRLHHLVLDDSVRTLLEWMDDPDTVRASLEGARWHALIASCKSVYGFSPEKEGTLTAASNLGRRGGAWSAVWQRFAENPARYSNIPDLLDQARPSIVPLFGDTDPHPDSWPSWNRDQEEVLRTALGELTTHQNPGDRVKELAAAHSAREDNVWAALGQAPLARAVGHLAELADRVATPSSLTDLKTQLAWYVDEGHMIDDLALRAIASVKTAQDRAAVTGALGVLYDPWVDESARAFQKAAMNNYTGQTGLAIEPETAVVYVDALRFDLATRVARRLSPLVAAVETRLAAFPSVTPTGQPAVAPIAVVTSGGTAFDAADDQGRALKGAVLRTALARAGVQFLDWDAAESGDPSGKAWTQTNSIDSLGHSQGHALAHLVDHQLDLVAERVRGLLDAGWRKVVIVTDHGFLLPGQPAQKVILPLQVTEGDAARKPRVARLKASATRPDFPILTWTWDSSVDMVSAPGTAAFEAGRLYEHGGLSLQECVIAVVTVTRGDTTVVPVQIETVRWTGQRCRIDYVPAEADIVAEIRLHPADSSSVVGGPKSPAEPGEVKVLVDEEQAAGGDVAWVVLLDPNGEVLVQTPTTVGGAE</sequence>
<dbReference type="Proteomes" id="UP000198881">
    <property type="component" value="Unassembled WGS sequence"/>
</dbReference>
<evidence type="ECO:0000313" key="2">
    <source>
        <dbReference type="Proteomes" id="UP000198881"/>
    </source>
</evidence>
<protein>
    <submittedName>
        <fullName evidence="1">PglZ domain-containing protein</fullName>
    </submittedName>
</protein>
<reference evidence="1 2" key="1">
    <citation type="submission" date="2016-10" db="EMBL/GenBank/DDBJ databases">
        <authorList>
            <person name="de Groot N.N."/>
        </authorList>
    </citation>
    <scope>NUCLEOTIDE SEQUENCE [LARGE SCALE GENOMIC DNA]</scope>
    <source>
        <strain evidence="1 2">CGMCC 1.7054</strain>
    </source>
</reference>
<evidence type="ECO:0000313" key="1">
    <source>
        <dbReference type="EMBL" id="SFV24650.1"/>
    </source>
</evidence>
<dbReference type="Pfam" id="PF08665">
    <property type="entry name" value="PglZ"/>
    <property type="match status" value="1"/>
</dbReference>
<dbReference type="NCBIfam" id="NF033450">
    <property type="entry name" value="BREX_PglZ_1_B"/>
    <property type="match status" value="1"/>
</dbReference>
<keyword evidence="2" id="KW-1185">Reference proteome</keyword>
<dbReference type="OrthoDB" id="9769734at2"/>
<dbReference type="AlphaFoldDB" id="A0A1I7MRV7"/>
<dbReference type="RefSeq" id="WP_091699211.1">
    <property type="nucleotide sequence ID" value="NZ_FPCG01000012.1"/>
</dbReference>
<proteinExistence type="predicted"/>
<gene>
    <name evidence="1" type="ORF">SAMN04487966_11234</name>
</gene>
<name>A0A1I7MRV7_9MICC</name>